<dbReference type="PROSITE" id="PS51257">
    <property type="entry name" value="PROKAR_LIPOPROTEIN"/>
    <property type="match status" value="1"/>
</dbReference>
<organism evidence="1 2">
    <name type="scientific">Aequorivita antarctica</name>
    <dbReference type="NCBI Taxonomy" id="153266"/>
    <lineage>
        <taxon>Bacteria</taxon>
        <taxon>Pseudomonadati</taxon>
        <taxon>Bacteroidota</taxon>
        <taxon>Flavobacteriia</taxon>
        <taxon>Flavobacteriales</taxon>
        <taxon>Flavobacteriaceae</taxon>
        <taxon>Aequorivita</taxon>
    </lineage>
</organism>
<protein>
    <submittedName>
        <fullName evidence="1">Uncharacterized protein</fullName>
    </submittedName>
</protein>
<dbReference type="RefSeq" id="WP_111843708.1">
    <property type="nucleotide sequence ID" value="NZ_UEGI01000003.1"/>
</dbReference>
<name>A0A5C6Z421_9FLAO</name>
<sequence length="342" mass="36952">MKSLRLLIPFLVITPFIISCTVDDGSEDGSQIPPTILANLYATSNTTNSIISYDITTNGVFIRPMKSSSNDNEGIYYNDVADELTIVSREQKVINTYRNINDTPANGDLSLVASGDVLLNSPRDIAVKDNFYIISDNADTDGDPNTDDGTFFIFTKDTNAYTLRNKVKVNYAVWGIELIGNDLYTVVDKTSDVAVLKNFITTYTTDVTATPDKQITIGGITRTHGITQDGGTVILTDIGDAQNDTDGGFQLIGDFVNRFNAIPDGGTLPFAGNQLRVSGSMTDMGNPVAVEYDNPSQTIFIAERANGGGKVLFFDQIGIGGNITPTMSSEFLGASSLYFDNK</sequence>
<dbReference type="AlphaFoldDB" id="A0A5C6Z421"/>
<dbReference type="OrthoDB" id="834772at2"/>
<dbReference type="EMBL" id="VORT01000002">
    <property type="protein sequence ID" value="TXD74276.1"/>
    <property type="molecule type" value="Genomic_DNA"/>
</dbReference>
<comment type="caution">
    <text evidence="1">The sequence shown here is derived from an EMBL/GenBank/DDBJ whole genome shotgun (WGS) entry which is preliminary data.</text>
</comment>
<gene>
    <name evidence="1" type="ORF">ESU54_03225</name>
</gene>
<keyword evidence="2" id="KW-1185">Reference proteome</keyword>
<evidence type="ECO:0000313" key="2">
    <source>
        <dbReference type="Proteomes" id="UP000321497"/>
    </source>
</evidence>
<reference evidence="1 2" key="1">
    <citation type="submission" date="2019-08" db="EMBL/GenBank/DDBJ databases">
        <title>Genome of Aequorivita antarctica SW49 (type strain).</title>
        <authorList>
            <person name="Bowman J.P."/>
        </authorList>
    </citation>
    <scope>NUCLEOTIDE SEQUENCE [LARGE SCALE GENOMIC DNA]</scope>
    <source>
        <strain evidence="1 2">SW49</strain>
    </source>
</reference>
<accession>A0A5C6Z421</accession>
<dbReference type="Proteomes" id="UP000321497">
    <property type="component" value="Unassembled WGS sequence"/>
</dbReference>
<evidence type="ECO:0000313" key="1">
    <source>
        <dbReference type="EMBL" id="TXD74276.1"/>
    </source>
</evidence>
<proteinExistence type="predicted"/>